<sequence length="516" mass="60016">MNEEMQRKPLWSDRFTIAHQMTSAWCIIDDFNSVLYKTDRQGGTEIADHKLEELSYFTETCEVREISWSGSYYSWTNKTIRSRIDRAFCNTFWWETFDYTHNKYLANALSDHTPQFLHFPTSTKPKPSFQYCDMWSRHENFWPTINSVAPIAGTSPSLQQIGSLLAQMRAKLRLFNRGHFADLRSPQEKEAKDRSIAILSSSLSLMQQQSKIEWITQGDLSTRFFFAKAKQRKLSTYIYAIKDDHGKQVEGFEEVGAITMNFYKGLLGEHPTCRSSLKQETNLQKSQIVFGGISHTLQAECLHITVLKEGCFPLKYLGVSITASKLTKLECRSLLEKITARVKIWASRNLSFAGRAVLINNVLFGMFTYWASIFILPSQVFFHHKLPTLHRDSTCSLCKHDKDTEDHLFFECTHARSIWHALYQWWDTIPQVHTCNDLILSLLALKTSKTERTIIYAITVATIYHIRSIKNQVIFSSKQIPGDLAILQMKEQIRQRILYMNLYSKKYTHYIDRLLQ</sequence>
<gene>
    <name evidence="1" type="ORF">Cgig2_005218</name>
</gene>
<dbReference type="SUPFAM" id="SSF56219">
    <property type="entry name" value="DNase I-like"/>
    <property type="match status" value="1"/>
</dbReference>
<name>A0A9Q1JUX2_9CARY</name>
<dbReference type="Gene3D" id="3.60.10.10">
    <property type="entry name" value="Endonuclease/exonuclease/phosphatase"/>
    <property type="match status" value="1"/>
</dbReference>
<keyword evidence="2" id="KW-1185">Reference proteome</keyword>
<dbReference type="PANTHER" id="PTHR33116:SF84">
    <property type="entry name" value="RNA-DIRECTED DNA POLYMERASE"/>
    <property type="match status" value="1"/>
</dbReference>
<accession>A0A9Q1JUX2</accession>
<protein>
    <recommendedName>
        <fullName evidence="3">Reverse transcriptase zinc-binding domain-containing protein</fullName>
    </recommendedName>
</protein>
<evidence type="ECO:0000313" key="2">
    <source>
        <dbReference type="Proteomes" id="UP001153076"/>
    </source>
</evidence>
<organism evidence="1 2">
    <name type="scientific">Carnegiea gigantea</name>
    <dbReference type="NCBI Taxonomy" id="171969"/>
    <lineage>
        <taxon>Eukaryota</taxon>
        <taxon>Viridiplantae</taxon>
        <taxon>Streptophyta</taxon>
        <taxon>Embryophyta</taxon>
        <taxon>Tracheophyta</taxon>
        <taxon>Spermatophyta</taxon>
        <taxon>Magnoliopsida</taxon>
        <taxon>eudicotyledons</taxon>
        <taxon>Gunneridae</taxon>
        <taxon>Pentapetalae</taxon>
        <taxon>Caryophyllales</taxon>
        <taxon>Cactineae</taxon>
        <taxon>Cactaceae</taxon>
        <taxon>Cactoideae</taxon>
        <taxon>Echinocereeae</taxon>
        <taxon>Carnegiea</taxon>
    </lineage>
</organism>
<comment type="caution">
    <text evidence="1">The sequence shown here is derived from an EMBL/GenBank/DDBJ whole genome shotgun (WGS) entry which is preliminary data.</text>
</comment>
<dbReference type="EMBL" id="JAKOGI010000667">
    <property type="protein sequence ID" value="KAJ8431711.1"/>
    <property type="molecule type" value="Genomic_DNA"/>
</dbReference>
<dbReference type="InterPro" id="IPR036691">
    <property type="entry name" value="Endo/exonu/phosph_ase_sf"/>
</dbReference>
<evidence type="ECO:0000313" key="1">
    <source>
        <dbReference type="EMBL" id="KAJ8431711.1"/>
    </source>
</evidence>
<dbReference type="Proteomes" id="UP001153076">
    <property type="component" value="Unassembled WGS sequence"/>
</dbReference>
<dbReference type="OrthoDB" id="2417874at2759"/>
<evidence type="ECO:0008006" key="3">
    <source>
        <dbReference type="Google" id="ProtNLM"/>
    </source>
</evidence>
<dbReference type="PANTHER" id="PTHR33116">
    <property type="entry name" value="REVERSE TRANSCRIPTASE ZINC-BINDING DOMAIN-CONTAINING PROTEIN-RELATED-RELATED"/>
    <property type="match status" value="1"/>
</dbReference>
<reference evidence="1" key="1">
    <citation type="submission" date="2022-04" db="EMBL/GenBank/DDBJ databases">
        <title>Carnegiea gigantea Genome sequencing and assembly v2.</title>
        <authorList>
            <person name="Copetti D."/>
            <person name="Sanderson M.J."/>
            <person name="Burquez A."/>
            <person name="Wojciechowski M.F."/>
        </authorList>
    </citation>
    <scope>NUCLEOTIDE SEQUENCE</scope>
    <source>
        <strain evidence="1">SGP5-SGP5p</strain>
        <tissue evidence="1">Aerial part</tissue>
    </source>
</reference>
<proteinExistence type="predicted"/>
<dbReference type="AlphaFoldDB" id="A0A9Q1JUX2"/>